<evidence type="ECO:0000256" key="1">
    <source>
        <dbReference type="SAM" id="Phobius"/>
    </source>
</evidence>
<reference evidence="2" key="1">
    <citation type="submission" date="2022-01" db="EMBL/GenBank/DDBJ databases">
        <title>Comparative genomics reveals a dynamic genome evolution in the ectomycorrhizal milk-cap (Lactarius) mushrooms.</title>
        <authorList>
            <consortium name="DOE Joint Genome Institute"/>
            <person name="Lebreton A."/>
            <person name="Tang N."/>
            <person name="Kuo A."/>
            <person name="LaButti K."/>
            <person name="Drula E."/>
            <person name="Barry K."/>
            <person name="Clum A."/>
            <person name="Lipzen A."/>
            <person name="Mousain D."/>
            <person name="Ng V."/>
            <person name="Wang R."/>
            <person name="Wang X."/>
            <person name="Dai Y."/>
            <person name="Henrissat B."/>
            <person name="Grigoriev I.V."/>
            <person name="Guerin-Laguette A."/>
            <person name="Yu F."/>
            <person name="Martin F.M."/>
        </authorList>
    </citation>
    <scope>NUCLEOTIDE SEQUENCE</scope>
    <source>
        <strain evidence="2">QP</strain>
    </source>
</reference>
<evidence type="ECO:0000313" key="2">
    <source>
        <dbReference type="EMBL" id="KAH8985476.1"/>
    </source>
</evidence>
<dbReference type="Proteomes" id="UP001201163">
    <property type="component" value="Unassembled WGS sequence"/>
</dbReference>
<keyword evidence="3" id="KW-1185">Reference proteome</keyword>
<sequence>MTDWKSPVVVTADYFALIKFYHAIWGALIWEFVVNIEFEYAVFTGKRKFRSSFLECEMMNSSWYIQLYLASRWCPVFCVITILVGFDPVNRINCQLFGNISLVSASALIVLRIAAIWGLNKIAISIASAAWLASAGSLIHGVVVLHGTWSRDLPVGICNTTNTLETRANILVTFVTDLVLLALMLTGLLRWGNARQKGGIWWLLFTQGLAWMIIVTVAEVPITCISFARRDRVFTEEYFHRSHEPLITMTIGASRVYRGLSDYVHKEGDVHMSSGLPVRQTPIGSFSPRLGRGSLALGTSGKIEFRLCRIGKALDLRGDMCGCQSESTNNEALVLEA</sequence>
<keyword evidence="1" id="KW-1133">Transmembrane helix</keyword>
<feature type="transmembrane region" description="Helical" evidence="1">
    <location>
        <begin position="96"/>
        <end position="117"/>
    </location>
</feature>
<feature type="transmembrane region" description="Helical" evidence="1">
    <location>
        <begin position="20"/>
        <end position="42"/>
    </location>
</feature>
<feature type="transmembrane region" description="Helical" evidence="1">
    <location>
        <begin position="63"/>
        <end position="84"/>
    </location>
</feature>
<proteinExistence type="predicted"/>
<gene>
    <name evidence="2" type="ORF">EDB92DRAFT_1818646</name>
</gene>
<dbReference type="AlphaFoldDB" id="A0AAD4LEK1"/>
<dbReference type="EMBL" id="JAKELL010000063">
    <property type="protein sequence ID" value="KAH8985476.1"/>
    <property type="molecule type" value="Genomic_DNA"/>
</dbReference>
<feature type="transmembrane region" description="Helical" evidence="1">
    <location>
        <begin position="201"/>
        <end position="222"/>
    </location>
</feature>
<name>A0AAD4LEK1_9AGAM</name>
<protein>
    <submittedName>
        <fullName evidence="2">Uncharacterized protein</fullName>
    </submittedName>
</protein>
<comment type="caution">
    <text evidence="2">The sequence shown here is derived from an EMBL/GenBank/DDBJ whole genome shotgun (WGS) entry which is preliminary data.</text>
</comment>
<feature type="transmembrane region" description="Helical" evidence="1">
    <location>
        <begin position="129"/>
        <end position="149"/>
    </location>
</feature>
<organism evidence="2 3">
    <name type="scientific">Lactarius akahatsu</name>
    <dbReference type="NCBI Taxonomy" id="416441"/>
    <lineage>
        <taxon>Eukaryota</taxon>
        <taxon>Fungi</taxon>
        <taxon>Dikarya</taxon>
        <taxon>Basidiomycota</taxon>
        <taxon>Agaricomycotina</taxon>
        <taxon>Agaricomycetes</taxon>
        <taxon>Russulales</taxon>
        <taxon>Russulaceae</taxon>
        <taxon>Lactarius</taxon>
    </lineage>
</organism>
<feature type="transmembrane region" description="Helical" evidence="1">
    <location>
        <begin position="169"/>
        <end position="189"/>
    </location>
</feature>
<accession>A0AAD4LEK1</accession>
<keyword evidence="1" id="KW-0812">Transmembrane</keyword>
<evidence type="ECO:0000313" key="3">
    <source>
        <dbReference type="Proteomes" id="UP001201163"/>
    </source>
</evidence>
<keyword evidence="1" id="KW-0472">Membrane</keyword>